<keyword evidence="5" id="KW-1185">Reference proteome</keyword>
<dbReference type="Pfam" id="PF00563">
    <property type="entry name" value="EAL"/>
    <property type="match status" value="1"/>
</dbReference>
<accession>A0A4R9M0S1</accession>
<feature type="domain" description="Response regulatory" evidence="2">
    <location>
        <begin position="5"/>
        <end position="124"/>
    </location>
</feature>
<dbReference type="PANTHER" id="PTHR33121">
    <property type="entry name" value="CYCLIC DI-GMP PHOSPHODIESTERASE PDEF"/>
    <property type="match status" value="1"/>
</dbReference>
<name>A0A4R9M0S1_9LEPT</name>
<keyword evidence="1" id="KW-0597">Phosphoprotein</keyword>
<dbReference type="AlphaFoldDB" id="A0A4R9M0S1"/>
<dbReference type="PANTHER" id="PTHR33121:SF79">
    <property type="entry name" value="CYCLIC DI-GMP PHOSPHODIESTERASE PDED-RELATED"/>
    <property type="match status" value="1"/>
</dbReference>
<dbReference type="SMART" id="SM00052">
    <property type="entry name" value="EAL"/>
    <property type="match status" value="1"/>
</dbReference>
<dbReference type="Gene3D" id="3.20.20.450">
    <property type="entry name" value="EAL domain"/>
    <property type="match status" value="1"/>
</dbReference>
<evidence type="ECO:0000313" key="5">
    <source>
        <dbReference type="Proteomes" id="UP000298058"/>
    </source>
</evidence>
<dbReference type="GO" id="GO:0000160">
    <property type="term" value="P:phosphorelay signal transduction system"/>
    <property type="evidence" value="ECO:0007669"/>
    <property type="project" value="InterPro"/>
</dbReference>
<comment type="caution">
    <text evidence="4">The sequence shown here is derived from an EMBL/GenBank/DDBJ whole genome shotgun (WGS) entry which is preliminary data.</text>
</comment>
<dbReference type="RefSeq" id="WP_135760157.1">
    <property type="nucleotide sequence ID" value="NZ_RQHW01000031.1"/>
</dbReference>
<evidence type="ECO:0000259" key="3">
    <source>
        <dbReference type="PROSITE" id="PS50883"/>
    </source>
</evidence>
<dbReference type="InterPro" id="IPR011006">
    <property type="entry name" value="CheY-like_superfamily"/>
</dbReference>
<dbReference type="InterPro" id="IPR050706">
    <property type="entry name" value="Cyclic-di-GMP_PDE-like"/>
</dbReference>
<dbReference type="InterPro" id="IPR001789">
    <property type="entry name" value="Sig_transdc_resp-reg_receiver"/>
</dbReference>
<dbReference type="SUPFAM" id="SSF141868">
    <property type="entry name" value="EAL domain-like"/>
    <property type="match status" value="1"/>
</dbReference>
<reference evidence="4" key="1">
    <citation type="journal article" date="2019" name="PLoS Negl. Trop. Dis.">
        <title>Revisiting the worldwide diversity of Leptospira species in the environment.</title>
        <authorList>
            <person name="Vincent A.T."/>
            <person name="Schiettekatte O."/>
            <person name="Bourhy P."/>
            <person name="Veyrier F.J."/>
            <person name="Picardeau M."/>
        </authorList>
    </citation>
    <scope>NUCLEOTIDE SEQUENCE [LARGE SCALE GENOMIC DNA]</scope>
    <source>
        <strain evidence="4">201300427</strain>
    </source>
</reference>
<organism evidence="4 5">
    <name type="scientific">Leptospira idonii</name>
    <dbReference type="NCBI Taxonomy" id="1193500"/>
    <lineage>
        <taxon>Bacteria</taxon>
        <taxon>Pseudomonadati</taxon>
        <taxon>Spirochaetota</taxon>
        <taxon>Spirochaetia</taxon>
        <taxon>Leptospirales</taxon>
        <taxon>Leptospiraceae</taxon>
        <taxon>Leptospira</taxon>
    </lineage>
</organism>
<evidence type="ECO:0000259" key="2">
    <source>
        <dbReference type="PROSITE" id="PS50110"/>
    </source>
</evidence>
<dbReference type="InterPro" id="IPR035919">
    <property type="entry name" value="EAL_sf"/>
</dbReference>
<dbReference type="EMBL" id="RQHW01000031">
    <property type="protein sequence ID" value="TGN19395.1"/>
    <property type="molecule type" value="Genomic_DNA"/>
</dbReference>
<sequence length="394" mass="43923">MEINTALILDDEPDLNEFLADVFKELGIDDVIQLTKSTDLFESYSPKIDLITIDLFMPDVDGVEILRYLGEAKSEAFIVLMSGHSQSVLASAERVAKAYGLNVLGTLSKPFSIAQIANLIAQAGKMTKKANKTEKKEFTFSKEDILDAIQKKQVVLYYQPQINLKTKEIVGFEALVRWLHPDLGIIFPDQFLPFVSKYNVLGELTKHLLNEACSFFGDLIKKGINKRVSVNVSVFDLVDTSMPEDIIQLMQQHSLMSNQIIIELIETGKLEGYPKALEILTRLCMKGIGLSIDDFGTGFSSLDQLSKAPFTELKIDKGFVFDLLKNPNTKSIIGSTVHLAEKLNMEVVAEGIENKETRNLLKELGVHIGQGYYFSVPLPASGVMGFIENFHYAD</sequence>
<dbReference type="SUPFAM" id="SSF52172">
    <property type="entry name" value="CheY-like"/>
    <property type="match status" value="1"/>
</dbReference>
<feature type="domain" description="EAL" evidence="3">
    <location>
        <begin position="138"/>
        <end position="391"/>
    </location>
</feature>
<dbReference type="Gene3D" id="3.40.50.2300">
    <property type="match status" value="1"/>
</dbReference>
<dbReference type="CDD" id="cd01948">
    <property type="entry name" value="EAL"/>
    <property type="match status" value="1"/>
</dbReference>
<proteinExistence type="predicted"/>
<protein>
    <submittedName>
        <fullName evidence="4">EAL domain-containing protein</fullName>
    </submittedName>
</protein>
<dbReference type="PROSITE" id="PS50883">
    <property type="entry name" value="EAL"/>
    <property type="match status" value="1"/>
</dbReference>
<dbReference type="InterPro" id="IPR001633">
    <property type="entry name" value="EAL_dom"/>
</dbReference>
<dbReference type="Proteomes" id="UP000298058">
    <property type="component" value="Unassembled WGS sequence"/>
</dbReference>
<dbReference type="PROSITE" id="PS50110">
    <property type="entry name" value="RESPONSE_REGULATORY"/>
    <property type="match status" value="1"/>
</dbReference>
<dbReference type="SMART" id="SM00448">
    <property type="entry name" value="REC"/>
    <property type="match status" value="1"/>
</dbReference>
<dbReference type="Pfam" id="PF00072">
    <property type="entry name" value="Response_reg"/>
    <property type="match status" value="1"/>
</dbReference>
<feature type="modified residue" description="4-aspartylphosphate" evidence="1">
    <location>
        <position position="54"/>
    </location>
</feature>
<evidence type="ECO:0000313" key="4">
    <source>
        <dbReference type="EMBL" id="TGN19395.1"/>
    </source>
</evidence>
<evidence type="ECO:0000256" key="1">
    <source>
        <dbReference type="PROSITE-ProRule" id="PRU00169"/>
    </source>
</evidence>
<dbReference type="GO" id="GO:0071111">
    <property type="term" value="F:cyclic-guanylate-specific phosphodiesterase activity"/>
    <property type="evidence" value="ECO:0007669"/>
    <property type="project" value="InterPro"/>
</dbReference>
<gene>
    <name evidence="4" type="ORF">EHS15_08610</name>
</gene>
<dbReference type="OrthoDB" id="310793at2"/>